<reference evidence="2 3" key="1">
    <citation type="submission" date="2019-05" db="EMBL/GenBank/DDBJ databases">
        <title>Another draft genome of Portunus trituberculatus and its Hox gene families provides insights of decapod evolution.</title>
        <authorList>
            <person name="Jeong J.-H."/>
            <person name="Song I."/>
            <person name="Kim S."/>
            <person name="Choi T."/>
            <person name="Kim D."/>
            <person name="Ryu S."/>
            <person name="Kim W."/>
        </authorList>
    </citation>
    <scope>NUCLEOTIDE SEQUENCE [LARGE SCALE GENOMIC DNA]</scope>
    <source>
        <tissue evidence="2">Muscle</tissue>
    </source>
</reference>
<feature type="region of interest" description="Disordered" evidence="1">
    <location>
        <begin position="37"/>
        <end position="80"/>
    </location>
</feature>
<protein>
    <submittedName>
        <fullName evidence="2">Uncharacterized protein</fullName>
    </submittedName>
</protein>
<evidence type="ECO:0000256" key="1">
    <source>
        <dbReference type="SAM" id="MobiDB-lite"/>
    </source>
</evidence>
<proteinExistence type="predicted"/>
<evidence type="ECO:0000313" key="2">
    <source>
        <dbReference type="EMBL" id="MPC69779.1"/>
    </source>
</evidence>
<accession>A0A5B7HJ71</accession>
<sequence>MFSCLESWERYVDTKSAHGDTRHILAPQLYKFESVGATQVSAAVPTRRREVTPRDRKRRRGGGHDHRTAGESFPASSDGR</sequence>
<dbReference type="AlphaFoldDB" id="A0A5B7HJ71"/>
<gene>
    <name evidence="2" type="ORF">E2C01_064010</name>
</gene>
<comment type="caution">
    <text evidence="2">The sequence shown here is derived from an EMBL/GenBank/DDBJ whole genome shotgun (WGS) entry which is preliminary data.</text>
</comment>
<dbReference type="EMBL" id="VSRR010029986">
    <property type="protein sequence ID" value="MPC69779.1"/>
    <property type="molecule type" value="Genomic_DNA"/>
</dbReference>
<name>A0A5B7HJ71_PORTR</name>
<organism evidence="2 3">
    <name type="scientific">Portunus trituberculatus</name>
    <name type="common">Swimming crab</name>
    <name type="synonym">Neptunus trituberculatus</name>
    <dbReference type="NCBI Taxonomy" id="210409"/>
    <lineage>
        <taxon>Eukaryota</taxon>
        <taxon>Metazoa</taxon>
        <taxon>Ecdysozoa</taxon>
        <taxon>Arthropoda</taxon>
        <taxon>Crustacea</taxon>
        <taxon>Multicrustacea</taxon>
        <taxon>Malacostraca</taxon>
        <taxon>Eumalacostraca</taxon>
        <taxon>Eucarida</taxon>
        <taxon>Decapoda</taxon>
        <taxon>Pleocyemata</taxon>
        <taxon>Brachyura</taxon>
        <taxon>Eubrachyura</taxon>
        <taxon>Portunoidea</taxon>
        <taxon>Portunidae</taxon>
        <taxon>Portuninae</taxon>
        <taxon>Portunus</taxon>
    </lineage>
</organism>
<evidence type="ECO:0000313" key="3">
    <source>
        <dbReference type="Proteomes" id="UP000324222"/>
    </source>
</evidence>
<keyword evidence="3" id="KW-1185">Reference proteome</keyword>
<dbReference type="Proteomes" id="UP000324222">
    <property type="component" value="Unassembled WGS sequence"/>
</dbReference>